<reference evidence="1 2" key="1">
    <citation type="journal article" date="2019" name="Philos. Trans. R. Soc. Lond., B, Biol. Sci.">
        <title>Ant behaviour and brain gene expression of defending hosts depend on the ecological success of the intruding social parasite.</title>
        <authorList>
            <person name="Kaur R."/>
            <person name="Stoldt M."/>
            <person name="Jongepier E."/>
            <person name="Feldmeyer B."/>
            <person name="Menzel F."/>
            <person name="Bornberg-Bauer E."/>
            <person name="Foitzik S."/>
        </authorList>
    </citation>
    <scope>NUCLEOTIDE SEQUENCE [LARGE SCALE GENOMIC DNA]</scope>
    <source>
        <tissue evidence="1">Whole body</tissue>
    </source>
</reference>
<dbReference type="Proteomes" id="UP000310200">
    <property type="component" value="Unassembled WGS sequence"/>
</dbReference>
<evidence type="ECO:0000313" key="1">
    <source>
        <dbReference type="EMBL" id="TGZ53564.1"/>
    </source>
</evidence>
<comment type="caution">
    <text evidence="1">The sequence shown here is derived from an EMBL/GenBank/DDBJ whole genome shotgun (WGS) entry which is preliminary data.</text>
</comment>
<organism evidence="1 2">
    <name type="scientific">Temnothorax longispinosus</name>
    <dbReference type="NCBI Taxonomy" id="300112"/>
    <lineage>
        <taxon>Eukaryota</taxon>
        <taxon>Metazoa</taxon>
        <taxon>Ecdysozoa</taxon>
        <taxon>Arthropoda</taxon>
        <taxon>Hexapoda</taxon>
        <taxon>Insecta</taxon>
        <taxon>Pterygota</taxon>
        <taxon>Neoptera</taxon>
        <taxon>Endopterygota</taxon>
        <taxon>Hymenoptera</taxon>
        <taxon>Apocrita</taxon>
        <taxon>Aculeata</taxon>
        <taxon>Formicoidea</taxon>
        <taxon>Formicidae</taxon>
        <taxon>Myrmicinae</taxon>
        <taxon>Temnothorax</taxon>
    </lineage>
</organism>
<evidence type="ECO:0000313" key="2">
    <source>
        <dbReference type="Proteomes" id="UP000310200"/>
    </source>
</evidence>
<gene>
    <name evidence="1" type="ORF">DBV15_11398</name>
</gene>
<accession>A0A4V3SBN4</accession>
<proteinExistence type="predicted"/>
<name>A0A4V3SBN4_9HYME</name>
<dbReference type="AlphaFoldDB" id="A0A4V3SBN4"/>
<protein>
    <submittedName>
        <fullName evidence="1">Uncharacterized protein</fullName>
    </submittedName>
</protein>
<dbReference type="EMBL" id="QBLH01000997">
    <property type="protein sequence ID" value="TGZ53564.1"/>
    <property type="molecule type" value="Genomic_DNA"/>
</dbReference>
<keyword evidence="2" id="KW-1185">Reference proteome</keyword>
<sequence>MCSAALEEWEMGTEQNIYNIHAGIDKRIVTVVELASTSSLYTYYFRLSSAGDVNYDQTRSPIDNRIPDLSRCARDARARLIKG</sequence>